<evidence type="ECO:0000256" key="3">
    <source>
        <dbReference type="ARBA" id="ARBA00022553"/>
    </source>
</evidence>
<evidence type="ECO:0000256" key="1">
    <source>
        <dbReference type="ARBA" id="ARBA00000085"/>
    </source>
</evidence>
<dbReference type="GO" id="GO:0005524">
    <property type="term" value="F:ATP binding"/>
    <property type="evidence" value="ECO:0007669"/>
    <property type="project" value="UniProtKB-KW"/>
</dbReference>
<feature type="transmembrane region" description="Helical" evidence="9">
    <location>
        <begin position="107"/>
        <end position="136"/>
    </location>
</feature>
<keyword evidence="8" id="KW-0902">Two-component regulatory system</keyword>
<dbReference type="AlphaFoldDB" id="A0A1S1NFN4"/>
<evidence type="ECO:0000256" key="5">
    <source>
        <dbReference type="ARBA" id="ARBA00022741"/>
    </source>
</evidence>
<dbReference type="Gene3D" id="1.20.5.1930">
    <property type="match status" value="1"/>
</dbReference>
<evidence type="ECO:0000256" key="7">
    <source>
        <dbReference type="ARBA" id="ARBA00022840"/>
    </source>
</evidence>
<keyword evidence="7" id="KW-0067">ATP-binding</keyword>
<dbReference type="Gene3D" id="3.30.565.10">
    <property type="entry name" value="Histidine kinase-like ATPase, C-terminal domain"/>
    <property type="match status" value="1"/>
</dbReference>
<dbReference type="EMBL" id="MLQM01000038">
    <property type="protein sequence ID" value="OHV04499.1"/>
    <property type="molecule type" value="Genomic_DNA"/>
</dbReference>
<evidence type="ECO:0000256" key="8">
    <source>
        <dbReference type="ARBA" id="ARBA00023012"/>
    </source>
</evidence>
<dbReference type="InterPro" id="IPR050482">
    <property type="entry name" value="Sensor_HK_TwoCompSys"/>
</dbReference>
<evidence type="ECO:0000256" key="6">
    <source>
        <dbReference type="ARBA" id="ARBA00022777"/>
    </source>
</evidence>
<dbReference type="CDD" id="cd16917">
    <property type="entry name" value="HATPase_UhpB-NarQ-NarX-like"/>
    <property type="match status" value="1"/>
</dbReference>
<dbReference type="PANTHER" id="PTHR24421">
    <property type="entry name" value="NITRATE/NITRITE SENSOR PROTEIN NARX-RELATED"/>
    <property type="match status" value="1"/>
</dbReference>
<dbReference type="GO" id="GO:0016020">
    <property type="term" value="C:membrane"/>
    <property type="evidence" value="ECO:0007669"/>
    <property type="project" value="InterPro"/>
</dbReference>
<keyword evidence="5" id="KW-0547">Nucleotide-binding</keyword>
<protein>
    <recommendedName>
        <fullName evidence="2">histidine kinase</fullName>
        <ecNumber evidence="2">2.7.13.3</ecNumber>
    </recommendedName>
</protein>
<keyword evidence="12" id="KW-1185">Reference proteome</keyword>
<evidence type="ECO:0000313" key="11">
    <source>
        <dbReference type="EMBL" id="OHV04499.1"/>
    </source>
</evidence>
<keyword evidence="4" id="KW-0808">Transferase</keyword>
<reference evidence="11 12" key="1">
    <citation type="submission" date="2016-10" db="EMBL/GenBank/DDBJ databases">
        <title>Genome sequence of Mycobacterium talmonii.</title>
        <authorList>
            <person name="Greninger A.L."/>
            <person name="Elliott B."/>
            <person name="Vasireddy S."/>
            <person name="Vasireddy R."/>
        </authorList>
    </citation>
    <scope>NUCLEOTIDE SEQUENCE [LARGE SCALE GENOMIC DNA]</scope>
    <source>
        <strain evidence="12">NE-TNMC-100812</strain>
    </source>
</reference>
<feature type="domain" description="Signal transduction histidine kinase subgroup 3 dimerisation and phosphoacceptor" evidence="10">
    <location>
        <begin position="190"/>
        <end position="255"/>
    </location>
</feature>
<evidence type="ECO:0000256" key="9">
    <source>
        <dbReference type="SAM" id="Phobius"/>
    </source>
</evidence>
<dbReference type="Pfam" id="PF07730">
    <property type="entry name" value="HisKA_3"/>
    <property type="match status" value="1"/>
</dbReference>
<proteinExistence type="predicted"/>
<dbReference type="PANTHER" id="PTHR24421:SF10">
    <property type="entry name" value="NITRATE_NITRITE SENSOR PROTEIN NARQ"/>
    <property type="match status" value="1"/>
</dbReference>
<keyword evidence="6 11" id="KW-0418">Kinase</keyword>
<evidence type="ECO:0000256" key="4">
    <source>
        <dbReference type="ARBA" id="ARBA00022679"/>
    </source>
</evidence>
<dbReference type="SUPFAM" id="SSF55874">
    <property type="entry name" value="ATPase domain of HSP90 chaperone/DNA topoisomerase II/histidine kinase"/>
    <property type="match status" value="1"/>
</dbReference>
<dbReference type="Proteomes" id="UP000179734">
    <property type="component" value="Unassembled WGS sequence"/>
</dbReference>
<dbReference type="EC" id="2.7.13.3" evidence="2"/>
<organism evidence="11 12">
    <name type="scientific">Mycobacterium talmoniae</name>
    <dbReference type="NCBI Taxonomy" id="1858794"/>
    <lineage>
        <taxon>Bacteria</taxon>
        <taxon>Bacillati</taxon>
        <taxon>Actinomycetota</taxon>
        <taxon>Actinomycetes</taxon>
        <taxon>Mycobacteriales</taxon>
        <taxon>Mycobacteriaceae</taxon>
        <taxon>Mycobacterium</taxon>
    </lineage>
</organism>
<evidence type="ECO:0000313" key="12">
    <source>
        <dbReference type="Proteomes" id="UP000179734"/>
    </source>
</evidence>
<evidence type="ECO:0000259" key="10">
    <source>
        <dbReference type="Pfam" id="PF07730"/>
    </source>
</evidence>
<dbReference type="GO" id="GO:0000155">
    <property type="term" value="F:phosphorelay sensor kinase activity"/>
    <property type="evidence" value="ECO:0007669"/>
    <property type="project" value="InterPro"/>
</dbReference>
<dbReference type="GO" id="GO:0046983">
    <property type="term" value="F:protein dimerization activity"/>
    <property type="evidence" value="ECO:0007669"/>
    <property type="project" value="InterPro"/>
</dbReference>
<accession>A0A1S1NFN4</accession>
<comment type="catalytic activity">
    <reaction evidence="1">
        <text>ATP + protein L-histidine = ADP + protein N-phospho-L-histidine.</text>
        <dbReference type="EC" id="2.7.13.3"/>
    </reaction>
</comment>
<feature type="transmembrane region" description="Helical" evidence="9">
    <location>
        <begin position="148"/>
        <end position="165"/>
    </location>
</feature>
<keyword evidence="3" id="KW-0597">Phosphoprotein</keyword>
<feature type="transmembrane region" description="Helical" evidence="9">
    <location>
        <begin position="52"/>
        <end position="70"/>
    </location>
</feature>
<feature type="transmembrane region" description="Helical" evidence="9">
    <location>
        <begin position="25"/>
        <end position="45"/>
    </location>
</feature>
<keyword evidence="9" id="KW-1133">Transmembrane helix</keyword>
<keyword evidence="9" id="KW-0472">Membrane</keyword>
<sequence>MLQVAAEYLRSRLRRRGELVPAGYTWSWVVLIYAGMALIMVGAILQRPEADLPAATVATLVAVSPLLLFLVPGVKLGPALVWVTAWVATAILLFATRTPVVSGFAPLILVLMVMVVGSLAEVVLGVLALGSAAALLLAASAAHRLNEVALYLCFVALGWLVGYLMRTQRQLLIEQQKTQAYSAEHAAAEERQRITREVHDVIAHSLSITLLHITGARRALQEDRDIDDAVDALADAERLGRQAMADIRRTIGLLQAGPAEIAPQPGIADLPRLIDDFAQAGLPVTLRTEGRFDGVSAAVGLALYRIAEESLANVAKHAAKSKATVTLRVSRSTAALCIVNEAPVAVRSAPSNGRGLPGMRQRVELLGGVLDVGPTSRGWSVRAEVPLIPGGG</sequence>
<feature type="transmembrane region" description="Helical" evidence="9">
    <location>
        <begin position="76"/>
        <end position="95"/>
    </location>
</feature>
<dbReference type="InterPro" id="IPR011712">
    <property type="entry name" value="Sig_transdc_His_kin_sub3_dim/P"/>
</dbReference>
<name>A0A1S1NFN4_9MYCO</name>
<evidence type="ECO:0000256" key="2">
    <source>
        <dbReference type="ARBA" id="ARBA00012438"/>
    </source>
</evidence>
<dbReference type="InterPro" id="IPR036890">
    <property type="entry name" value="HATPase_C_sf"/>
</dbReference>
<dbReference type="RefSeq" id="WP_071024908.1">
    <property type="nucleotide sequence ID" value="NZ_MLQM01000038.1"/>
</dbReference>
<gene>
    <name evidence="11" type="ORF">BKN37_09695</name>
</gene>
<keyword evidence="9" id="KW-0812">Transmembrane</keyword>
<comment type="caution">
    <text evidence="11">The sequence shown here is derived from an EMBL/GenBank/DDBJ whole genome shotgun (WGS) entry which is preliminary data.</text>
</comment>